<dbReference type="AlphaFoldDB" id="A0A8J3B9K4"/>
<dbReference type="GO" id="GO:0005886">
    <property type="term" value="C:plasma membrane"/>
    <property type="evidence" value="ECO:0007669"/>
    <property type="project" value="UniProtKB-SubCell"/>
</dbReference>
<evidence type="ECO:0000256" key="2">
    <source>
        <dbReference type="ARBA" id="ARBA00009773"/>
    </source>
</evidence>
<dbReference type="PANTHER" id="PTHR21716">
    <property type="entry name" value="TRANSMEMBRANE PROTEIN"/>
    <property type="match status" value="1"/>
</dbReference>
<evidence type="ECO:0000256" key="4">
    <source>
        <dbReference type="ARBA" id="ARBA00022475"/>
    </source>
</evidence>
<keyword evidence="6 9" id="KW-1133">Transmembrane helix</keyword>
<evidence type="ECO:0000256" key="6">
    <source>
        <dbReference type="ARBA" id="ARBA00022989"/>
    </source>
</evidence>
<evidence type="ECO:0000256" key="3">
    <source>
        <dbReference type="ARBA" id="ARBA00022448"/>
    </source>
</evidence>
<feature type="transmembrane region" description="Helical" evidence="9">
    <location>
        <begin position="101"/>
        <end position="123"/>
    </location>
</feature>
<evidence type="ECO:0000313" key="10">
    <source>
        <dbReference type="EMBL" id="GGJ91065.1"/>
    </source>
</evidence>
<evidence type="ECO:0000313" key="11">
    <source>
        <dbReference type="Proteomes" id="UP000649739"/>
    </source>
</evidence>
<gene>
    <name evidence="10" type="ORF">GCM10010123_21180</name>
</gene>
<evidence type="ECO:0000256" key="1">
    <source>
        <dbReference type="ARBA" id="ARBA00004651"/>
    </source>
</evidence>
<dbReference type="GO" id="GO:0055085">
    <property type="term" value="P:transmembrane transport"/>
    <property type="evidence" value="ECO:0007669"/>
    <property type="project" value="TreeGrafter"/>
</dbReference>
<evidence type="ECO:0008006" key="12">
    <source>
        <dbReference type="Google" id="ProtNLM"/>
    </source>
</evidence>
<comment type="similarity">
    <text evidence="2">Belongs to the autoinducer-2 exporter (AI-2E) (TC 2.A.86) family.</text>
</comment>
<dbReference type="Proteomes" id="UP000649739">
    <property type="component" value="Unassembled WGS sequence"/>
</dbReference>
<feature type="transmembrane region" description="Helical" evidence="9">
    <location>
        <begin position="376"/>
        <end position="403"/>
    </location>
</feature>
<evidence type="ECO:0000256" key="9">
    <source>
        <dbReference type="SAM" id="Phobius"/>
    </source>
</evidence>
<feature type="compositionally biased region" description="Low complexity" evidence="8">
    <location>
        <begin position="41"/>
        <end position="52"/>
    </location>
</feature>
<dbReference type="Pfam" id="PF01594">
    <property type="entry name" value="AI-2E_transport"/>
    <property type="match status" value="1"/>
</dbReference>
<feature type="transmembrane region" description="Helical" evidence="9">
    <location>
        <begin position="73"/>
        <end position="95"/>
    </location>
</feature>
<keyword evidence="7 9" id="KW-0472">Membrane</keyword>
<evidence type="ECO:0000256" key="7">
    <source>
        <dbReference type="ARBA" id="ARBA00023136"/>
    </source>
</evidence>
<feature type="transmembrane region" description="Helical" evidence="9">
    <location>
        <begin position="135"/>
        <end position="160"/>
    </location>
</feature>
<comment type="caution">
    <text evidence="10">The sequence shown here is derived from an EMBL/GenBank/DDBJ whole genome shotgun (WGS) entry which is preliminary data.</text>
</comment>
<feature type="transmembrane region" description="Helical" evidence="9">
    <location>
        <begin position="279"/>
        <end position="298"/>
    </location>
</feature>
<reference evidence="10" key="1">
    <citation type="journal article" date="2014" name="Int. J. Syst. Evol. Microbiol.">
        <title>Complete genome sequence of Corynebacterium casei LMG S-19264T (=DSM 44701T), isolated from a smear-ripened cheese.</title>
        <authorList>
            <consortium name="US DOE Joint Genome Institute (JGI-PGF)"/>
            <person name="Walter F."/>
            <person name="Albersmeier A."/>
            <person name="Kalinowski J."/>
            <person name="Ruckert C."/>
        </authorList>
    </citation>
    <scope>NUCLEOTIDE SEQUENCE</scope>
    <source>
        <strain evidence="10">JCM 3090</strain>
    </source>
</reference>
<feature type="transmembrane region" description="Helical" evidence="9">
    <location>
        <begin position="304"/>
        <end position="331"/>
    </location>
</feature>
<keyword evidence="3" id="KW-0813">Transport</keyword>
<name>A0A8J3B9K4_9ACTN</name>
<evidence type="ECO:0000256" key="8">
    <source>
        <dbReference type="SAM" id="MobiDB-lite"/>
    </source>
</evidence>
<evidence type="ECO:0000256" key="5">
    <source>
        <dbReference type="ARBA" id="ARBA00022692"/>
    </source>
</evidence>
<reference evidence="10" key="2">
    <citation type="submission" date="2020-09" db="EMBL/GenBank/DDBJ databases">
        <authorList>
            <person name="Sun Q."/>
            <person name="Ohkuma M."/>
        </authorList>
    </citation>
    <scope>NUCLEOTIDE SEQUENCE</scope>
    <source>
        <strain evidence="10">JCM 3090</strain>
    </source>
</reference>
<organism evidence="10 11">
    <name type="scientific">Pilimelia anulata</name>
    <dbReference type="NCBI Taxonomy" id="53371"/>
    <lineage>
        <taxon>Bacteria</taxon>
        <taxon>Bacillati</taxon>
        <taxon>Actinomycetota</taxon>
        <taxon>Actinomycetes</taxon>
        <taxon>Micromonosporales</taxon>
        <taxon>Micromonosporaceae</taxon>
        <taxon>Pilimelia</taxon>
    </lineage>
</organism>
<feature type="transmembrane region" description="Helical" evidence="9">
    <location>
        <begin position="219"/>
        <end position="240"/>
    </location>
</feature>
<sequence>MTDDRRGTQERGDLGRVGHVSRWGSWLRRFGRRPAPPPGEAEPVAADEAPTESVSPVDRPDPAGPLPYKHVPYGLRVGGAWAWRLLAIGVAGFYLLELIGVLRIVIIPLIIAMLLAALLGPAVRALREIRAPRSLATGVVLVAGLTAVVGTLTAVVSQFVENATKLSTNASAGVNKISKWLRDGPLDLSDRQLDQALETGQKWLDENTASLTSGAVSTAATLFEILTGMVLVLFATFFFLRDGDRIWAFLVRLFPTAARERVDGAGEAAWASLGAYVRATVLVAFIDAIGIGLALYVLDVPLAFALAALVFLGAFVPIIGAALSGTVAVLVALVDVNGGPVTALLVLGAVILVQQIEGHVLQPLIMGKAVAIHPLAVIIAIAGGVVLAGIIGALIAVPLVAVLNTGIRHLVQRFPAPPPDAVVVKAPPA</sequence>
<proteinExistence type="inferred from homology"/>
<feature type="transmembrane region" description="Helical" evidence="9">
    <location>
        <begin position="338"/>
        <end position="356"/>
    </location>
</feature>
<keyword evidence="11" id="KW-1185">Reference proteome</keyword>
<keyword evidence="4" id="KW-1003">Cell membrane</keyword>
<dbReference type="InterPro" id="IPR002549">
    <property type="entry name" value="AI-2E-like"/>
</dbReference>
<keyword evidence="5 9" id="KW-0812">Transmembrane</keyword>
<protein>
    <recommendedName>
        <fullName evidence="12">AI-2E family transporter</fullName>
    </recommendedName>
</protein>
<feature type="region of interest" description="Disordered" evidence="8">
    <location>
        <begin position="29"/>
        <end position="61"/>
    </location>
</feature>
<accession>A0A8J3B9K4</accession>
<comment type="subcellular location">
    <subcellularLocation>
        <location evidence="1">Cell membrane</location>
        <topology evidence="1">Multi-pass membrane protein</topology>
    </subcellularLocation>
</comment>
<dbReference type="PANTHER" id="PTHR21716:SF53">
    <property type="entry name" value="PERMEASE PERM-RELATED"/>
    <property type="match status" value="1"/>
</dbReference>
<dbReference type="EMBL" id="BMQB01000004">
    <property type="protein sequence ID" value="GGJ91065.1"/>
    <property type="molecule type" value="Genomic_DNA"/>
</dbReference>